<protein>
    <submittedName>
        <fullName evidence="3 4">Uncharacterized protein LOC107463309</fullName>
    </submittedName>
</protein>
<dbReference type="PANTHER" id="PTHR34194">
    <property type="entry name" value="F14J8.16 PROTEIN"/>
    <property type="match status" value="1"/>
</dbReference>
<name>A0A6P4BGY5_ARADU</name>
<dbReference type="PANTHER" id="PTHR34194:SF2">
    <property type="entry name" value="F14J8.16 PROTEIN"/>
    <property type="match status" value="1"/>
</dbReference>
<reference evidence="3" key="2">
    <citation type="submission" date="2022-04" db="UniProtKB">
        <authorList>
            <consortium name="RefSeq"/>
        </authorList>
    </citation>
    <scope>IDENTIFICATION</scope>
    <source>
        <tissue evidence="3 4">Whole plant</tissue>
    </source>
</reference>
<evidence type="ECO:0000313" key="4">
    <source>
        <dbReference type="RefSeq" id="XP_015937581.1"/>
    </source>
</evidence>
<dbReference type="OrthoDB" id="298344at2759"/>
<dbReference type="KEGG" id="adu:107463309"/>
<evidence type="ECO:0000313" key="2">
    <source>
        <dbReference type="Proteomes" id="UP000515211"/>
    </source>
</evidence>
<accession>A0A6P4BGY5</accession>
<keyword evidence="2" id="KW-1185">Reference proteome</keyword>
<sequence length="608" mass="69035">MDSKKRRRTLEKNKDLATANEESSMDSYSALLRHMEEPSSSKSGNRKKGLEPLCEDVYISVKSPFDCLAAEEDDTSTEEDYRYWLDYIFVPQEDEEDDGVFVPREDEEDDGDSLLVNVAEEPLIGGVAEDPQIGDVAEDPQYKLFLDNVKARGTCYVIEIPEQNICIEYPDVALTVASEAQNNVGNYTGKRRGRKPKNLTQIIEDSHVVSAKVQNNIGDYSGKRRGRKPKNLRQIIEDSHVVSAKVQNNVGNYSGKRRGRKPKNLRQIIEDSHVVSPKAQNNAGDYSEKRRGRKPKYLGQMVKDAHDASPKAQNHVGECKGRGRGRKPKDSGLVVVKDFHGVSQKAQNHVGNRRGRKPNGLGKHAVKDSNGDGNANVVEVSRAQNNDGKYSGKRRGRKPKELRNDAVKDSNGSCNGGASEAKKNDGNDKGTLKGETPQKNDHIAKGDHIYPPSGIEIKVKEEIEEDDDDALCKRRRKVPSLNLEHYWHDDKANATKYTKYREKLMQELEKPYCEEEYKKLFKYMKHRKLVEYHKEHRSGPRTCKRNYLGKSLLNHHVDLNKKLKSVSGDYPKRLTLLRGFVFWLTHCADDEAFKPWIYPEYCKPAPKM</sequence>
<feature type="compositionally biased region" description="Basic and acidic residues" evidence="1">
    <location>
        <begin position="399"/>
        <end position="408"/>
    </location>
</feature>
<feature type="region of interest" description="Disordered" evidence="1">
    <location>
        <begin position="270"/>
        <end position="452"/>
    </location>
</feature>
<dbReference type="Proteomes" id="UP000515211">
    <property type="component" value="Chromosome 8"/>
</dbReference>
<dbReference type="RefSeq" id="XP_015937581.1">
    <property type="nucleotide sequence ID" value="XM_016082095.3"/>
</dbReference>
<dbReference type="AlphaFoldDB" id="A0A6P4BGY5"/>
<gene>
    <name evidence="3 4" type="primary">LOC107463309</name>
</gene>
<evidence type="ECO:0000313" key="3">
    <source>
        <dbReference type="RefSeq" id="XP_015937580.1"/>
    </source>
</evidence>
<proteinExistence type="predicted"/>
<reference evidence="2" key="1">
    <citation type="journal article" date="2016" name="Nat. Genet.">
        <title>The genome sequences of Arachis duranensis and Arachis ipaensis, the diploid ancestors of cultivated peanut.</title>
        <authorList>
            <person name="Bertioli D.J."/>
            <person name="Cannon S.B."/>
            <person name="Froenicke L."/>
            <person name="Huang G."/>
            <person name="Farmer A.D."/>
            <person name="Cannon E.K."/>
            <person name="Liu X."/>
            <person name="Gao D."/>
            <person name="Clevenger J."/>
            <person name="Dash S."/>
            <person name="Ren L."/>
            <person name="Moretzsohn M.C."/>
            <person name="Shirasawa K."/>
            <person name="Huang W."/>
            <person name="Vidigal B."/>
            <person name="Abernathy B."/>
            <person name="Chu Y."/>
            <person name="Niederhuth C.E."/>
            <person name="Umale P."/>
            <person name="Araujo A.C."/>
            <person name="Kozik A."/>
            <person name="Kim K.D."/>
            <person name="Burow M.D."/>
            <person name="Varshney R.K."/>
            <person name="Wang X."/>
            <person name="Zhang X."/>
            <person name="Barkley N."/>
            <person name="Guimaraes P.M."/>
            <person name="Isobe S."/>
            <person name="Guo B."/>
            <person name="Liao B."/>
            <person name="Stalker H.T."/>
            <person name="Schmitz R.J."/>
            <person name="Scheffler B.E."/>
            <person name="Leal-Bertioli S.C."/>
            <person name="Xun X."/>
            <person name="Jackson S.A."/>
            <person name="Michelmore R."/>
            <person name="Ozias-Akins P."/>
        </authorList>
    </citation>
    <scope>NUCLEOTIDE SEQUENCE [LARGE SCALE GENOMIC DNA]</scope>
    <source>
        <strain evidence="2">cv. V14167</strain>
    </source>
</reference>
<evidence type="ECO:0000256" key="1">
    <source>
        <dbReference type="SAM" id="MobiDB-lite"/>
    </source>
</evidence>
<dbReference type="GeneID" id="107463309"/>
<organism evidence="3">
    <name type="scientific">Arachis duranensis</name>
    <name type="common">Wild peanut</name>
    <dbReference type="NCBI Taxonomy" id="130453"/>
    <lineage>
        <taxon>Eukaryota</taxon>
        <taxon>Viridiplantae</taxon>
        <taxon>Streptophyta</taxon>
        <taxon>Embryophyta</taxon>
        <taxon>Tracheophyta</taxon>
        <taxon>Spermatophyta</taxon>
        <taxon>Magnoliopsida</taxon>
        <taxon>eudicotyledons</taxon>
        <taxon>Gunneridae</taxon>
        <taxon>Pentapetalae</taxon>
        <taxon>rosids</taxon>
        <taxon>fabids</taxon>
        <taxon>Fabales</taxon>
        <taxon>Fabaceae</taxon>
        <taxon>Papilionoideae</taxon>
        <taxon>50 kb inversion clade</taxon>
        <taxon>dalbergioids sensu lato</taxon>
        <taxon>Dalbergieae</taxon>
        <taxon>Pterocarpus clade</taxon>
        <taxon>Arachis</taxon>
    </lineage>
</organism>
<feature type="compositionally biased region" description="Basic and acidic residues" evidence="1">
    <location>
        <begin position="420"/>
        <end position="448"/>
    </location>
</feature>
<dbReference type="RefSeq" id="XP_015937580.1">
    <property type="nucleotide sequence ID" value="XM_016082094.2"/>
</dbReference>
<feature type="region of interest" description="Disordered" evidence="1">
    <location>
        <begin position="1"/>
        <end position="49"/>
    </location>
</feature>